<dbReference type="Gene3D" id="6.10.250.690">
    <property type="match status" value="1"/>
</dbReference>
<dbReference type="CDD" id="cd00383">
    <property type="entry name" value="trans_reg_C"/>
    <property type="match status" value="1"/>
</dbReference>
<dbReference type="Pfam" id="PF00486">
    <property type="entry name" value="Trans_reg_C"/>
    <property type="match status" value="1"/>
</dbReference>
<dbReference type="PANTHER" id="PTHR48111">
    <property type="entry name" value="REGULATOR OF RPOS"/>
    <property type="match status" value="1"/>
</dbReference>
<dbReference type="Gene3D" id="3.40.50.2300">
    <property type="match status" value="1"/>
</dbReference>
<keyword evidence="6" id="KW-1133">Transmembrane helix</keyword>
<evidence type="ECO:0000256" key="6">
    <source>
        <dbReference type="SAM" id="Phobius"/>
    </source>
</evidence>
<dbReference type="SMART" id="SM00862">
    <property type="entry name" value="Trans_reg_C"/>
    <property type="match status" value="1"/>
</dbReference>
<dbReference type="EMBL" id="JAHESD010000062">
    <property type="protein sequence ID" value="MBT1705638.1"/>
    <property type="molecule type" value="Genomic_DNA"/>
</dbReference>
<dbReference type="SUPFAM" id="SSF46894">
    <property type="entry name" value="C-terminal effector domain of the bipartite response regulators"/>
    <property type="match status" value="1"/>
</dbReference>
<dbReference type="SUPFAM" id="SSF52172">
    <property type="entry name" value="CheY-like"/>
    <property type="match status" value="1"/>
</dbReference>
<accession>A0ABS5VX47</accession>
<evidence type="ECO:0000256" key="3">
    <source>
        <dbReference type="ARBA" id="ARBA00023125"/>
    </source>
</evidence>
<feature type="transmembrane region" description="Helical" evidence="6">
    <location>
        <begin position="21"/>
        <end position="40"/>
    </location>
</feature>
<keyword evidence="6" id="KW-0812">Transmembrane</keyword>
<dbReference type="PANTHER" id="PTHR48111:SF40">
    <property type="entry name" value="PHOSPHATE REGULON TRANSCRIPTIONAL REGULATORY PROTEIN PHOB"/>
    <property type="match status" value="1"/>
</dbReference>
<gene>
    <name evidence="9" type="ORF">KK060_20275</name>
</gene>
<dbReference type="InterPro" id="IPR039420">
    <property type="entry name" value="WalR-like"/>
</dbReference>
<protein>
    <submittedName>
        <fullName evidence="9">Response regulator transcription factor</fullName>
    </submittedName>
</protein>
<dbReference type="InterPro" id="IPR011006">
    <property type="entry name" value="CheY-like_superfamily"/>
</dbReference>
<evidence type="ECO:0000259" key="8">
    <source>
        <dbReference type="PROSITE" id="PS51755"/>
    </source>
</evidence>
<proteinExistence type="predicted"/>
<dbReference type="Gene3D" id="1.10.10.10">
    <property type="entry name" value="Winged helix-like DNA-binding domain superfamily/Winged helix DNA-binding domain"/>
    <property type="match status" value="1"/>
</dbReference>
<dbReference type="PROSITE" id="PS51755">
    <property type="entry name" value="OMPR_PHOB"/>
    <property type="match status" value="1"/>
</dbReference>
<evidence type="ECO:0000259" key="7">
    <source>
        <dbReference type="PROSITE" id="PS50110"/>
    </source>
</evidence>
<dbReference type="InterPro" id="IPR001789">
    <property type="entry name" value="Sig_transdc_resp-reg_receiver"/>
</dbReference>
<keyword evidence="1 4" id="KW-0597">Phosphoprotein</keyword>
<organism evidence="9 10">
    <name type="scientific">Chryseosolibacter indicus</name>
    <dbReference type="NCBI Taxonomy" id="2782351"/>
    <lineage>
        <taxon>Bacteria</taxon>
        <taxon>Pseudomonadati</taxon>
        <taxon>Bacteroidota</taxon>
        <taxon>Cytophagia</taxon>
        <taxon>Cytophagales</taxon>
        <taxon>Chryseotaleaceae</taxon>
        <taxon>Chryseosolibacter</taxon>
    </lineage>
</organism>
<keyword evidence="3 5" id="KW-0238">DNA-binding</keyword>
<keyword evidence="2" id="KW-0902">Two-component regulatory system</keyword>
<evidence type="ECO:0000256" key="1">
    <source>
        <dbReference type="ARBA" id="ARBA00022553"/>
    </source>
</evidence>
<feature type="DNA-binding region" description="OmpR/PhoB-type" evidence="5">
    <location>
        <begin position="166"/>
        <end position="265"/>
    </location>
</feature>
<dbReference type="SMART" id="SM00448">
    <property type="entry name" value="REC"/>
    <property type="match status" value="1"/>
</dbReference>
<feature type="modified residue" description="4-aspartylphosphate" evidence="4">
    <location>
        <position position="86"/>
    </location>
</feature>
<sequence length="267" mass="30332">MTQNNRNSIPTLSRIYNKSITALYFFFVQFCIMASKQILIVEDDSTIVELLMIHLHDLGCEVTTASSGHQGLTAAKSKPFDLIILDLMLPGLSGMEVCRKIRQTDRQTPVMMLTARSEEIDKVMGLETGADDYLTKPFSIREFIARVKVIFRRSEDHQIVESASSASVLSYGDLKIDVDKRKVTLNNVRIELSPKEFDLITLLASNPGKSYSRKNLLNLIWGYDFEGYEHTVNSHINRLRSKIEGDVANPKYILTTWGVGYRFNEDL</sequence>
<reference evidence="9 10" key="1">
    <citation type="submission" date="2021-05" db="EMBL/GenBank/DDBJ databases">
        <title>A Polyphasic approach of four new species of the genus Ohtaekwangia: Ohtaekwangia histidinii sp. nov., Ohtaekwangia cretensis sp. nov., Ohtaekwangia indiensis sp. nov., Ohtaekwangia reichenbachii sp. nov. from diverse environment.</title>
        <authorList>
            <person name="Octaviana S."/>
        </authorList>
    </citation>
    <scope>NUCLEOTIDE SEQUENCE [LARGE SCALE GENOMIC DNA]</scope>
    <source>
        <strain evidence="9 10">PWU20</strain>
    </source>
</reference>
<evidence type="ECO:0000256" key="5">
    <source>
        <dbReference type="PROSITE-ProRule" id="PRU01091"/>
    </source>
</evidence>
<dbReference type="InterPro" id="IPR016032">
    <property type="entry name" value="Sig_transdc_resp-reg_C-effctor"/>
</dbReference>
<evidence type="ECO:0000313" key="9">
    <source>
        <dbReference type="EMBL" id="MBT1705638.1"/>
    </source>
</evidence>
<dbReference type="InterPro" id="IPR036388">
    <property type="entry name" value="WH-like_DNA-bd_sf"/>
</dbReference>
<evidence type="ECO:0000256" key="2">
    <source>
        <dbReference type="ARBA" id="ARBA00023012"/>
    </source>
</evidence>
<feature type="domain" description="Response regulatory" evidence="7">
    <location>
        <begin position="37"/>
        <end position="151"/>
    </location>
</feature>
<comment type="caution">
    <text evidence="9">The sequence shown here is derived from an EMBL/GenBank/DDBJ whole genome shotgun (WGS) entry which is preliminary data.</text>
</comment>
<keyword evidence="6" id="KW-0472">Membrane</keyword>
<dbReference type="InterPro" id="IPR001867">
    <property type="entry name" value="OmpR/PhoB-type_DNA-bd"/>
</dbReference>
<evidence type="ECO:0000313" key="10">
    <source>
        <dbReference type="Proteomes" id="UP000772618"/>
    </source>
</evidence>
<name>A0ABS5VX47_9BACT</name>
<feature type="domain" description="OmpR/PhoB-type" evidence="8">
    <location>
        <begin position="166"/>
        <end position="265"/>
    </location>
</feature>
<dbReference type="Pfam" id="PF00072">
    <property type="entry name" value="Response_reg"/>
    <property type="match status" value="1"/>
</dbReference>
<dbReference type="Proteomes" id="UP000772618">
    <property type="component" value="Unassembled WGS sequence"/>
</dbReference>
<keyword evidence="10" id="KW-1185">Reference proteome</keyword>
<dbReference type="PROSITE" id="PS50110">
    <property type="entry name" value="RESPONSE_REGULATORY"/>
    <property type="match status" value="1"/>
</dbReference>
<evidence type="ECO:0000256" key="4">
    <source>
        <dbReference type="PROSITE-ProRule" id="PRU00169"/>
    </source>
</evidence>